<dbReference type="RefSeq" id="WP_253019975.1">
    <property type="nucleotide sequence ID" value="NZ_JAOSHN010000003.1"/>
</dbReference>
<dbReference type="Proteomes" id="UP001065549">
    <property type="component" value="Unassembled WGS sequence"/>
</dbReference>
<sequence>MLMLAGLTQQSKRLMQKALLIFYVNYDFHNRRAFQRFRPHLLYYFVPNGVDDGRTGIV</sequence>
<reference evidence="1" key="1">
    <citation type="submission" date="2022-09" db="EMBL/GenBank/DDBJ databases">
        <title>Culturomic study of gut microbiota in children with autism spectrum disorder.</title>
        <authorList>
            <person name="Efimov B.A."/>
            <person name="Chaplin A.V."/>
            <person name="Sokolova S.R."/>
            <person name="Pikina A.P."/>
            <person name="Korzhanova M."/>
            <person name="Belova V."/>
            <person name="Korostin D."/>
        </authorList>
    </citation>
    <scope>NUCLEOTIDE SEQUENCE</scope>
    <source>
        <strain evidence="1">ASD5510</strain>
    </source>
</reference>
<dbReference type="EMBL" id="JAOSHN010000003">
    <property type="protein sequence ID" value="MCU7378595.1"/>
    <property type="molecule type" value="Genomic_DNA"/>
</dbReference>
<comment type="caution">
    <text evidence="1">The sequence shown here is derived from an EMBL/GenBank/DDBJ whole genome shotgun (WGS) entry which is preliminary data.</text>
</comment>
<evidence type="ECO:0000313" key="2">
    <source>
        <dbReference type="Proteomes" id="UP001065549"/>
    </source>
</evidence>
<keyword evidence="2" id="KW-1185">Reference proteome</keyword>
<evidence type="ECO:0000313" key="1">
    <source>
        <dbReference type="EMBL" id="MCU7378595.1"/>
    </source>
</evidence>
<gene>
    <name evidence="1" type="ORF">OBO34_09540</name>
</gene>
<protein>
    <submittedName>
        <fullName evidence="1">Uncharacterized protein</fullName>
    </submittedName>
</protein>
<name>A0A9J6QUI3_9FIRM</name>
<proteinExistence type="predicted"/>
<organism evidence="1 2">
    <name type="scientific">Hominibacterium faecale</name>
    <dbReference type="NCBI Taxonomy" id="2839743"/>
    <lineage>
        <taxon>Bacteria</taxon>
        <taxon>Bacillati</taxon>
        <taxon>Bacillota</taxon>
        <taxon>Clostridia</taxon>
        <taxon>Peptostreptococcales</taxon>
        <taxon>Anaerovoracaceae</taxon>
        <taxon>Hominibacterium</taxon>
    </lineage>
</organism>
<dbReference type="AlphaFoldDB" id="A0A9J6QUI3"/>
<accession>A0A9J6QUI3</accession>